<comment type="caution">
    <text evidence="2">The sequence shown here is derived from an EMBL/GenBank/DDBJ whole genome shotgun (WGS) entry which is preliminary data.</text>
</comment>
<feature type="region of interest" description="Disordered" evidence="1">
    <location>
        <begin position="87"/>
        <end position="139"/>
    </location>
</feature>
<feature type="compositionally biased region" description="Basic and acidic residues" evidence="1">
    <location>
        <begin position="116"/>
        <end position="132"/>
    </location>
</feature>
<feature type="compositionally biased region" description="Basic and acidic residues" evidence="1">
    <location>
        <begin position="90"/>
        <end position="107"/>
    </location>
</feature>
<reference evidence="2" key="1">
    <citation type="submission" date="2023-10" db="EMBL/GenBank/DDBJ databases">
        <authorList>
            <person name="Chen Y."/>
            <person name="Shah S."/>
            <person name="Dougan E. K."/>
            <person name="Thang M."/>
            <person name="Chan C."/>
        </authorList>
    </citation>
    <scope>NUCLEOTIDE SEQUENCE [LARGE SCALE GENOMIC DNA]</scope>
</reference>
<name>A0ABN9RDB3_9DINO</name>
<evidence type="ECO:0000313" key="2">
    <source>
        <dbReference type="EMBL" id="CAK0815913.1"/>
    </source>
</evidence>
<accession>A0ABN9RDB3</accession>
<gene>
    <name evidence="2" type="ORF">PCOR1329_LOCUS19043</name>
</gene>
<feature type="region of interest" description="Disordered" evidence="1">
    <location>
        <begin position="48"/>
        <end position="75"/>
    </location>
</feature>
<evidence type="ECO:0000256" key="1">
    <source>
        <dbReference type="SAM" id="MobiDB-lite"/>
    </source>
</evidence>
<proteinExistence type="predicted"/>
<sequence length="139" mass="15838">MRRRRKMRRRRRRRRRRNYFLLGRGPTVRECGGGIVKARPMPAGTIAARRAPSGHAHARPTRATRPATTSPIGENLEGLNVSEFDVQCEGAKRSRGDGPRARKEEMRRRGRGGGGGRKDEKEEKGRNWREDQEYGGFVS</sequence>
<protein>
    <submittedName>
        <fullName evidence="2">Uncharacterized protein</fullName>
    </submittedName>
</protein>
<dbReference type="Proteomes" id="UP001189429">
    <property type="component" value="Unassembled WGS sequence"/>
</dbReference>
<organism evidence="2 3">
    <name type="scientific">Prorocentrum cordatum</name>
    <dbReference type="NCBI Taxonomy" id="2364126"/>
    <lineage>
        <taxon>Eukaryota</taxon>
        <taxon>Sar</taxon>
        <taxon>Alveolata</taxon>
        <taxon>Dinophyceae</taxon>
        <taxon>Prorocentrales</taxon>
        <taxon>Prorocentraceae</taxon>
        <taxon>Prorocentrum</taxon>
    </lineage>
</organism>
<evidence type="ECO:0000313" key="3">
    <source>
        <dbReference type="Proteomes" id="UP001189429"/>
    </source>
</evidence>
<keyword evidence="3" id="KW-1185">Reference proteome</keyword>
<dbReference type="EMBL" id="CAUYUJ010006036">
    <property type="protein sequence ID" value="CAK0815913.1"/>
    <property type="molecule type" value="Genomic_DNA"/>
</dbReference>